<dbReference type="GO" id="GO:0051301">
    <property type="term" value="P:cell division"/>
    <property type="evidence" value="ECO:0007669"/>
    <property type="project" value="UniProtKB-KW"/>
</dbReference>
<keyword evidence="5 16" id="KW-0812">Transmembrane</keyword>
<organism evidence="18 19">
    <name type="scientific">Candidatus Tidjanibacter faecipullorum</name>
    <dbReference type="NCBI Taxonomy" id="2838766"/>
    <lineage>
        <taxon>Bacteria</taxon>
        <taxon>Pseudomonadati</taxon>
        <taxon>Bacteroidota</taxon>
        <taxon>Bacteroidia</taxon>
        <taxon>Bacteroidales</taxon>
        <taxon>Rikenellaceae</taxon>
        <taxon>Tidjanibacter</taxon>
    </lineage>
</organism>
<dbReference type="InterPro" id="IPR027417">
    <property type="entry name" value="P-loop_NTPase"/>
</dbReference>
<evidence type="ECO:0000256" key="1">
    <source>
        <dbReference type="ARBA" id="ARBA00004651"/>
    </source>
</evidence>
<keyword evidence="11 16" id="KW-0472">Membrane</keyword>
<evidence type="ECO:0000256" key="15">
    <source>
        <dbReference type="SAM" id="MobiDB-lite"/>
    </source>
</evidence>
<keyword evidence="3" id="KW-1003">Cell membrane</keyword>
<dbReference type="InterPro" id="IPR018541">
    <property type="entry name" value="Ftsk_gamma"/>
</dbReference>
<protein>
    <submittedName>
        <fullName evidence="18">DNA translocase FtsK 4TM domain-containing protein</fullName>
    </submittedName>
</protein>
<feature type="region of interest" description="Disordered" evidence="15">
    <location>
        <begin position="364"/>
        <end position="388"/>
    </location>
</feature>
<comment type="caution">
    <text evidence="18">The sequence shown here is derived from an EMBL/GenBank/DDBJ whole genome shotgun (WGS) entry which is preliminary data.</text>
</comment>
<dbReference type="AlphaFoldDB" id="A0A9D2DEW5"/>
<accession>A0A9D2DEW5</accession>
<keyword evidence="9 16" id="KW-1133">Transmembrane helix</keyword>
<feature type="domain" description="FtsK" evidence="17">
    <location>
        <begin position="566"/>
        <end position="771"/>
    </location>
</feature>
<dbReference type="InterPro" id="IPR002543">
    <property type="entry name" value="FtsK_dom"/>
</dbReference>
<dbReference type="InterPro" id="IPR041027">
    <property type="entry name" value="FtsK_alpha"/>
</dbReference>
<dbReference type="InterPro" id="IPR036390">
    <property type="entry name" value="WH_DNA-bd_sf"/>
</dbReference>
<dbReference type="InterPro" id="IPR050206">
    <property type="entry name" value="FtsK/SpoIIIE/SftA"/>
</dbReference>
<dbReference type="SUPFAM" id="SSF46785">
    <property type="entry name" value="Winged helix' DNA-binding domain"/>
    <property type="match status" value="1"/>
</dbReference>
<dbReference type="SMART" id="SM00382">
    <property type="entry name" value="AAA"/>
    <property type="match status" value="1"/>
</dbReference>
<reference evidence="18" key="1">
    <citation type="journal article" date="2021" name="PeerJ">
        <title>Extensive microbial diversity within the chicken gut microbiome revealed by metagenomics and culture.</title>
        <authorList>
            <person name="Gilroy R."/>
            <person name="Ravi A."/>
            <person name="Getino M."/>
            <person name="Pursley I."/>
            <person name="Horton D.L."/>
            <person name="Alikhan N.F."/>
            <person name="Baker D."/>
            <person name="Gharbi K."/>
            <person name="Hall N."/>
            <person name="Watson M."/>
            <person name="Adriaenssens E.M."/>
            <person name="Foster-Nyarko E."/>
            <person name="Jarju S."/>
            <person name="Secka A."/>
            <person name="Antonio M."/>
            <person name="Oren A."/>
            <person name="Chaudhuri R.R."/>
            <person name="La Ragione R."/>
            <person name="Hildebrand F."/>
            <person name="Pallen M.J."/>
        </authorList>
    </citation>
    <scope>NUCLEOTIDE SEQUENCE</scope>
    <source>
        <strain evidence="18">ChiHjej11B10-19426</strain>
    </source>
</reference>
<dbReference type="InterPro" id="IPR025199">
    <property type="entry name" value="FtsK_4TM"/>
</dbReference>
<reference evidence="18" key="2">
    <citation type="submission" date="2021-04" db="EMBL/GenBank/DDBJ databases">
        <authorList>
            <person name="Gilroy R."/>
        </authorList>
    </citation>
    <scope>NUCLEOTIDE SEQUENCE</scope>
    <source>
        <strain evidence="18">ChiHjej11B10-19426</strain>
    </source>
</reference>
<dbReference type="CDD" id="cd01127">
    <property type="entry name" value="TrwB_TraG_TraD_VirD4"/>
    <property type="match status" value="1"/>
</dbReference>
<keyword evidence="10" id="KW-0238">DNA-binding</keyword>
<dbReference type="GO" id="GO:0007059">
    <property type="term" value="P:chromosome segregation"/>
    <property type="evidence" value="ECO:0007669"/>
    <property type="project" value="UniProtKB-KW"/>
</dbReference>
<comment type="similarity">
    <text evidence="2">Belongs to the FtsK/SpoIIIE/SftA family.</text>
</comment>
<keyword evidence="4" id="KW-0132">Cell division</keyword>
<dbReference type="EMBL" id="DXCC01000026">
    <property type="protein sequence ID" value="HIZ15654.1"/>
    <property type="molecule type" value="Genomic_DNA"/>
</dbReference>
<dbReference type="PANTHER" id="PTHR22683:SF41">
    <property type="entry name" value="DNA TRANSLOCASE FTSK"/>
    <property type="match status" value="1"/>
</dbReference>
<dbReference type="GO" id="GO:0003677">
    <property type="term" value="F:DNA binding"/>
    <property type="evidence" value="ECO:0007669"/>
    <property type="project" value="UniProtKB-KW"/>
</dbReference>
<dbReference type="Pfam" id="PF13491">
    <property type="entry name" value="FtsK_4TM"/>
    <property type="match status" value="1"/>
</dbReference>
<dbReference type="SMART" id="SM00843">
    <property type="entry name" value="Ftsk_gamma"/>
    <property type="match status" value="1"/>
</dbReference>
<comment type="subunit">
    <text evidence="13">Homohexamer. Forms a ring that surrounds DNA.</text>
</comment>
<dbReference type="InterPro" id="IPR003593">
    <property type="entry name" value="AAA+_ATPase"/>
</dbReference>
<evidence type="ECO:0000256" key="9">
    <source>
        <dbReference type="ARBA" id="ARBA00022989"/>
    </source>
</evidence>
<dbReference type="Pfam" id="PF17854">
    <property type="entry name" value="FtsK_alpha"/>
    <property type="match status" value="1"/>
</dbReference>
<dbReference type="InterPro" id="IPR036388">
    <property type="entry name" value="WH-like_DNA-bd_sf"/>
</dbReference>
<evidence type="ECO:0000256" key="12">
    <source>
        <dbReference type="ARBA" id="ARBA00023306"/>
    </source>
</evidence>
<evidence type="ECO:0000256" key="11">
    <source>
        <dbReference type="ARBA" id="ARBA00023136"/>
    </source>
</evidence>
<evidence type="ECO:0000256" key="10">
    <source>
        <dbReference type="ARBA" id="ARBA00023125"/>
    </source>
</evidence>
<dbReference type="Gene3D" id="1.10.10.10">
    <property type="entry name" value="Winged helix-like DNA-binding domain superfamily/Winged helix DNA-binding domain"/>
    <property type="match status" value="1"/>
</dbReference>
<dbReference type="Proteomes" id="UP000824014">
    <property type="component" value="Unassembled WGS sequence"/>
</dbReference>
<comment type="subcellular location">
    <subcellularLocation>
        <location evidence="1">Cell membrane</location>
        <topology evidence="1">Multi-pass membrane protein</topology>
    </subcellularLocation>
</comment>
<feature type="transmembrane region" description="Helical" evidence="16">
    <location>
        <begin position="123"/>
        <end position="143"/>
    </location>
</feature>
<feature type="binding site" evidence="14">
    <location>
        <begin position="584"/>
        <end position="591"/>
    </location>
    <ligand>
        <name>ATP</name>
        <dbReference type="ChEBI" id="CHEBI:30616"/>
    </ligand>
</feature>
<evidence type="ECO:0000256" key="6">
    <source>
        <dbReference type="ARBA" id="ARBA00022741"/>
    </source>
</evidence>
<evidence type="ECO:0000256" key="13">
    <source>
        <dbReference type="ARBA" id="ARBA00025923"/>
    </source>
</evidence>
<evidence type="ECO:0000256" key="5">
    <source>
        <dbReference type="ARBA" id="ARBA00022692"/>
    </source>
</evidence>
<evidence type="ECO:0000313" key="18">
    <source>
        <dbReference type="EMBL" id="HIZ15654.1"/>
    </source>
</evidence>
<evidence type="ECO:0000313" key="19">
    <source>
        <dbReference type="Proteomes" id="UP000824014"/>
    </source>
</evidence>
<proteinExistence type="inferred from homology"/>
<dbReference type="Pfam" id="PF01580">
    <property type="entry name" value="FtsK_SpoIIIE"/>
    <property type="match status" value="1"/>
</dbReference>
<evidence type="ECO:0000256" key="8">
    <source>
        <dbReference type="ARBA" id="ARBA00022840"/>
    </source>
</evidence>
<feature type="transmembrane region" description="Helical" evidence="16">
    <location>
        <begin position="163"/>
        <end position="188"/>
    </location>
</feature>
<evidence type="ECO:0000256" key="14">
    <source>
        <dbReference type="PROSITE-ProRule" id="PRU00289"/>
    </source>
</evidence>
<name>A0A9D2DEW5_9BACT</name>
<dbReference type="PROSITE" id="PS50901">
    <property type="entry name" value="FTSK"/>
    <property type="match status" value="1"/>
</dbReference>
<feature type="region of interest" description="Disordered" evidence="15">
    <location>
        <begin position="214"/>
        <end position="270"/>
    </location>
</feature>
<evidence type="ECO:0000256" key="16">
    <source>
        <dbReference type="SAM" id="Phobius"/>
    </source>
</evidence>
<keyword evidence="12" id="KW-0131">Cell cycle</keyword>
<evidence type="ECO:0000256" key="7">
    <source>
        <dbReference type="ARBA" id="ARBA00022829"/>
    </source>
</evidence>
<keyword evidence="7" id="KW-0159">Chromosome partition</keyword>
<gene>
    <name evidence="18" type="ORF">H9816_07075</name>
</gene>
<evidence type="ECO:0000259" key="17">
    <source>
        <dbReference type="PROSITE" id="PS50901"/>
    </source>
</evidence>
<sequence>MKQGRSTTEKRPKDERKFHFKREIGETERWIYGFLLLFVALFLLLAVVSYFFTWGDDQAALRAGVGWSETDHVANHLGKLGAIVSSWLAGDCFGAFAVGIPVMLLILALRIMRIRPLFLHRSVRITFICMILGSLSLGFLFGTRWGIFGTGLGGGMGIAAAEWLRAAIGSVGLALLLIVCWVLLAVYLNRNTIKVVNRMGASVAKGATGIIGKMPRTPRAEARHEAEEEQLREDLAVPNYYYQPNEPAEEPAPEPYPQPAVQTAAPSTPEADELFETVSHDSPATDTVPHTAPAPAPEEDDDMIVYAPEEPAAELPVTPAQEELPPFEPDDFVLSDDTPAPRPAAPHAFTPQRTADDDLVVVDESGSRVTPSPAEAPAATGPTPATLGAGGVVVTDKSGMEIVKTDYHDTETDEEPDDFRDPTRTLPRYQRPSWLLLEDHSVGIRISEDEIRENKNIIREKLEDFGIHITDRIKATIGPTVTLYEIEPAQGVKVSRIRNLEEDLALALKVRDRDIRIVTLGQGRGTVGVEVPNRTREIVSMLSVIKSVKFQECQYRLPIVLGKTIYNEIYIADLTKMPHLLVAGATGQGKSVGLNAIITSLLYKKHPAELKFVLIDPKQLELSSYAKLDHHFLAKMEGEENAIITETDKAINTLNSLVMVMEERYTQLNRAGVRNIADYNKKIQEGKLKKRDGHSFMPYIVVVFDEFGDMIMTAGREIEIPITRLAAKARAAGIHLIIATQRPEVKIITGLIKANFPARIAFSVISMVDSRTIIDQPGANKLLGMGDMLLYLNGELTRMQCAFLDTPEIERLTAFIGQQEGYDGPFELPYFELKNSNGSSNGGDSEGASGGGNMLIQVAHFVVQNQQGSTSAIQRNFRLGYNRAGRIMDKLEKMGIVGRQDGSKPREVRVTDMRALEDILLDYDEEELNV</sequence>
<evidence type="ECO:0000256" key="2">
    <source>
        <dbReference type="ARBA" id="ARBA00006474"/>
    </source>
</evidence>
<dbReference type="Pfam" id="PF09397">
    <property type="entry name" value="FtsK_gamma"/>
    <property type="match status" value="1"/>
</dbReference>
<dbReference type="SUPFAM" id="SSF52540">
    <property type="entry name" value="P-loop containing nucleoside triphosphate hydrolases"/>
    <property type="match status" value="1"/>
</dbReference>
<keyword evidence="8 14" id="KW-0067">ATP-binding</keyword>
<dbReference type="Gene3D" id="3.40.50.300">
    <property type="entry name" value="P-loop containing nucleotide triphosphate hydrolases"/>
    <property type="match status" value="1"/>
</dbReference>
<dbReference type="Gene3D" id="3.30.980.40">
    <property type="match status" value="1"/>
</dbReference>
<dbReference type="GO" id="GO:0005524">
    <property type="term" value="F:ATP binding"/>
    <property type="evidence" value="ECO:0007669"/>
    <property type="project" value="UniProtKB-UniRule"/>
</dbReference>
<feature type="transmembrane region" description="Helical" evidence="16">
    <location>
        <begin position="87"/>
        <end position="111"/>
    </location>
</feature>
<evidence type="ECO:0000256" key="4">
    <source>
        <dbReference type="ARBA" id="ARBA00022618"/>
    </source>
</evidence>
<feature type="transmembrane region" description="Helical" evidence="16">
    <location>
        <begin position="30"/>
        <end position="52"/>
    </location>
</feature>
<keyword evidence="6 14" id="KW-0547">Nucleotide-binding</keyword>
<feature type="compositionally biased region" description="Low complexity" evidence="15">
    <location>
        <begin position="370"/>
        <end position="387"/>
    </location>
</feature>
<evidence type="ECO:0000256" key="3">
    <source>
        <dbReference type="ARBA" id="ARBA00022475"/>
    </source>
</evidence>
<dbReference type="GO" id="GO:0005886">
    <property type="term" value="C:plasma membrane"/>
    <property type="evidence" value="ECO:0007669"/>
    <property type="project" value="UniProtKB-SubCell"/>
</dbReference>
<dbReference type="PANTHER" id="PTHR22683">
    <property type="entry name" value="SPORULATION PROTEIN RELATED"/>
    <property type="match status" value="1"/>
</dbReference>